<dbReference type="EMBL" id="CP058214">
    <property type="protein sequence ID" value="QPC43102.1"/>
    <property type="molecule type" value="Genomic_DNA"/>
</dbReference>
<dbReference type="Proteomes" id="UP000593594">
    <property type="component" value="Chromosome"/>
</dbReference>
<dbReference type="InterPro" id="IPR004165">
    <property type="entry name" value="CoA_trans_fam_I"/>
</dbReference>
<protein>
    <submittedName>
        <fullName evidence="1">CoA synthetase</fullName>
    </submittedName>
</protein>
<evidence type="ECO:0000313" key="2">
    <source>
        <dbReference type="Proteomes" id="UP000593594"/>
    </source>
</evidence>
<dbReference type="Gene3D" id="3.40.1080.10">
    <property type="entry name" value="Glutaconate Coenzyme A-transferase"/>
    <property type="match status" value="1"/>
</dbReference>
<gene>
    <name evidence="1" type="ORF">HW532_10625</name>
</gene>
<name>A0A7S8C4D9_9HYPH</name>
<proteinExistence type="predicted"/>
<dbReference type="GO" id="GO:0008410">
    <property type="term" value="F:CoA-transferase activity"/>
    <property type="evidence" value="ECO:0007669"/>
    <property type="project" value="InterPro"/>
</dbReference>
<sequence length="274" mass="28665">MTDFEDLDGLAGRVASGSRLALPPDYGGVSIAATARMIARRVRDLHLVALPSTGLQTDMLIAAGAVASVESAAVTLGEAGLAPCFTKAVKAGTIAVKDATCPALHAGFQAAEKGVPFMPIRGIIGSDILAYRPDWRVIDNPFSKTEDPIVVVPAIAPDVTVFHCPRADRFGNVWIGRRRELVSLAHASRTTLVTVEEIVDGDLLETEASAAGVLPSLYVSAIAVAPGGARPLGLQDLYAPEPEAIADWVRHAEAGDLDGAFRAIGARMPELEAL</sequence>
<dbReference type="AlphaFoldDB" id="A0A7S8C4D9"/>
<dbReference type="RefSeq" id="WP_213164343.1">
    <property type="nucleotide sequence ID" value="NZ_CP058214.1"/>
</dbReference>
<accession>A0A7S8C4D9</accession>
<dbReference type="SUPFAM" id="SSF100950">
    <property type="entry name" value="NagB/RpiA/CoA transferase-like"/>
    <property type="match status" value="1"/>
</dbReference>
<dbReference type="InterPro" id="IPR037171">
    <property type="entry name" value="NagB/RpiA_transferase-like"/>
</dbReference>
<dbReference type="KEGG" id="kmn:HW532_10625"/>
<dbReference type="Pfam" id="PF01144">
    <property type="entry name" value="CoA_trans"/>
    <property type="match status" value="1"/>
</dbReference>
<evidence type="ECO:0000313" key="1">
    <source>
        <dbReference type="EMBL" id="QPC43102.1"/>
    </source>
</evidence>
<dbReference type="SMART" id="SM00882">
    <property type="entry name" value="CoA_trans"/>
    <property type="match status" value="1"/>
</dbReference>
<keyword evidence="2" id="KW-1185">Reference proteome</keyword>
<organism evidence="1 2">
    <name type="scientific">Kaustia mangrovi</name>
    <dbReference type="NCBI Taxonomy" id="2593653"/>
    <lineage>
        <taxon>Bacteria</taxon>
        <taxon>Pseudomonadati</taxon>
        <taxon>Pseudomonadota</taxon>
        <taxon>Alphaproteobacteria</taxon>
        <taxon>Hyphomicrobiales</taxon>
        <taxon>Parvibaculaceae</taxon>
        <taxon>Kaustia</taxon>
    </lineage>
</organism>
<reference evidence="1 2" key="1">
    <citation type="submission" date="2020-06" db="EMBL/GenBank/DDBJ databases">
        <title>Genome sequence of 2 isolates from Red Sea Mangroves.</title>
        <authorList>
            <person name="Sefrji F."/>
            <person name="Michoud G."/>
            <person name="Merlino G."/>
            <person name="Daffonchio D."/>
        </authorList>
    </citation>
    <scope>NUCLEOTIDE SEQUENCE [LARGE SCALE GENOMIC DNA]</scope>
    <source>
        <strain evidence="1 2">R1DC25</strain>
    </source>
</reference>